<accession>A0A1H9Y3U2</accession>
<dbReference type="STRING" id="930131.SAMN05216389_101171"/>
<keyword evidence="1" id="KW-1133">Transmembrane helix</keyword>
<sequence length="303" mass="34741">MDENNKTGDQEEKDFVSSAKFQKTVRRSRLKQFSLYIVVSIVSITLLIVLLSIGGQYLMDKKIEKAERKAIENHPIVSEEPVKGAGIVSIDTAYTTPNLFYVDSKSTYYKKVGDKKVVWDIVRKRYPAIGKVKTLGSKFVRTEEYLVNPRKERAIKYNHLNNERRIDFYYPELDYSFLSQELDNAVGLDENTLIEVALSFKEPLHIDELGDTLGYQNVDWLWADQTSEERITELKTSNYDNRILSGEQAYGFLVSERSPYTNSRAKDYLISGAVVSGKPSELKRFQDLDIIRASVIGVTVDEY</sequence>
<evidence type="ECO:0000313" key="4">
    <source>
        <dbReference type="Proteomes" id="UP000198618"/>
    </source>
</evidence>
<name>A0A1H9Y3U2_9BACI</name>
<evidence type="ECO:0000313" key="3">
    <source>
        <dbReference type="EMBL" id="SES63415.1"/>
    </source>
</evidence>
<dbReference type="Pfam" id="PF13791">
    <property type="entry name" value="Sigma_reg_C"/>
    <property type="match status" value="1"/>
</dbReference>
<organism evidence="3 4">
    <name type="scientific">Oceanobacillus limi</name>
    <dbReference type="NCBI Taxonomy" id="930131"/>
    <lineage>
        <taxon>Bacteria</taxon>
        <taxon>Bacillati</taxon>
        <taxon>Bacillota</taxon>
        <taxon>Bacilli</taxon>
        <taxon>Bacillales</taxon>
        <taxon>Bacillaceae</taxon>
        <taxon>Oceanobacillus</taxon>
    </lineage>
</organism>
<feature type="domain" description="Sigma factor regulator C-terminal" evidence="2">
    <location>
        <begin position="188"/>
        <end position="258"/>
    </location>
</feature>
<gene>
    <name evidence="3" type="ORF">SAMN05216389_101171</name>
</gene>
<evidence type="ECO:0000259" key="2">
    <source>
        <dbReference type="Pfam" id="PF13791"/>
    </source>
</evidence>
<dbReference type="AlphaFoldDB" id="A0A1H9Y3U2"/>
<protein>
    <submittedName>
        <fullName evidence="3">Sigma factor regulator C-terminal</fullName>
    </submittedName>
</protein>
<dbReference type="InterPro" id="IPR025672">
    <property type="entry name" value="Sigma_reg_C_dom"/>
</dbReference>
<dbReference type="RefSeq" id="WP_090865836.1">
    <property type="nucleotide sequence ID" value="NZ_FOHE01000001.1"/>
</dbReference>
<keyword evidence="4" id="KW-1185">Reference proteome</keyword>
<dbReference type="EMBL" id="FOHE01000001">
    <property type="protein sequence ID" value="SES63415.1"/>
    <property type="molecule type" value="Genomic_DNA"/>
</dbReference>
<reference evidence="3 4" key="1">
    <citation type="submission" date="2016-10" db="EMBL/GenBank/DDBJ databases">
        <authorList>
            <person name="de Groot N.N."/>
        </authorList>
    </citation>
    <scope>NUCLEOTIDE SEQUENCE [LARGE SCALE GENOMIC DNA]</scope>
    <source>
        <strain evidence="3 4">IBRC-M 10780</strain>
    </source>
</reference>
<feature type="transmembrane region" description="Helical" evidence="1">
    <location>
        <begin position="33"/>
        <end position="59"/>
    </location>
</feature>
<evidence type="ECO:0000256" key="1">
    <source>
        <dbReference type="SAM" id="Phobius"/>
    </source>
</evidence>
<proteinExistence type="predicted"/>
<keyword evidence="1" id="KW-0812">Transmembrane</keyword>
<dbReference type="Proteomes" id="UP000198618">
    <property type="component" value="Unassembled WGS sequence"/>
</dbReference>
<keyword evidence="1" id="KW-0472">Membrane</keyword>